<dbReference type="InterPro" id="IPR012338">
    <property type="entry name" value="Beta-lactam/transpept-like"/>
</dbReference>
<dbReference type="HOGENOM" id="CLU_285596_0_0_1"/>
<accession>D4AWJ1</accession>
<dbReference type="AlphaFoldDB" id="D4AWJ1"/>
<dbReference type="InterPro" id="IPR001466">
    <property type="entry name" value="Beta-lactam-related"/>
</dbReference>
<proteinExistence type="predicted"/>
<comment type="caution">
    <text evidence="3">The sequence shown here is derived from an EMBL/GenBank/DDBJ whole genome shotgun (WGS) entry which is preliminary data.</text>
</comment>
<dbReference type="SUPFAM" id="SSF56601">
    <property type="entry name" value="beta-lactamase/transpeptidase-like"/>
    <property type="match status" value="1"/>
</dbReference>
<feature type="domain" description="Beta-lactamase-like ARB-00930-like C-terminal" evidence="2">
    <location>
        <begin position="941"/>
        <end position="1083"/>
    </location>
</feature>
<dbReference type="GeneID" id="9519406"/>
<dbReference type="EMBL" id="ABSU01000014">
    <property type="protein sequence ID" value="EFE32731.1"/>
    <property type="molecule type" value="Genomic_DNA"/>
</dbReference>
<dbReference type="PANTHER" id="PTHR22935">
    <property type="entry name" value="PENICILLIN-BINDING PROTEIN"/>
    <property type="match status" value="1"/>
</dbReference>
<protein>
    <submittedName>
        <fullName evidence="3">Uncharacterized protein</fullName>
    </submittedName>
</protein>
<evidence type="ECO:0000259" key="1">
    <source>
        <dbReference type="Pfam" id="PF00144"/>
    </source>
</evidence>
<gene>
    <name evidence="3" type="ORF">ARB_00556</name>
</gene>
<evidence type="ECO:0000313" key="4">
    <source>
        <dbReference type="Proteomes" id="UP000008866"/>
    </source>
</evidence>
<evidence type="ECO:0000259" key="2">
    <source>
        <dbReference type="Pfam" id="PF26335"/>
    </source>
</evidence>
<sequence length="1084" mass="119255">MGARHALLVPPANTAAAGLSADDDDDIISKDVVDRGFLTIEDAECFLSTFKVRMIEHFPFVVVPQPTMAEQLRRDRPFLFLSIISAASYSNMPLQRKLGEEVRSAIASRMIVNGEVSFDLLQGLLVYLACLIIEMRLDRPPQTKVWKSGIRFISNYDPDDDTFTRPSFGRDEHDTFTRPSFGRDEQRAVAGCYYLSSTISGLLQKQLTFPYTAYLEECCKSVYDAAEYPYDKSILYIVQLQHIVEKINRITFQHGMELKNSGSAMELYVSSLKSELEAFLVRSGFTSADETTLTIMQFHTAELSLYQLSLLDKRRQQSGSIQTTLSDDMLYAGGMAARSILELYLSLPPRSETGFNNTEWVQIGFALIVACRLASTAHAAEPAVFRRHTESLSNTLTKLKMRVSELSTDTVDLNGDKDVFTNYVDRVARLQVWLDTRLEKTGSSDIINNTASGELRTIEGTPSLENQPLAADASGVMHDFSPSDLFATMANGYPSIEEDDFAYTIDQMLVEENKPVRLLSELYISDPTLCVYIERIGPAFPEFRLDTGSEVLTSALKNLTKAFDKLVLEGNGDHGEIFPNTTSFSLSLFSVNEGNASDQPYFFDYHYTAPPLKSHPVGKDTIYRIGGLTEIFTVWTILIEAGDRIWNTPVTEYIPELADAVSYRNGKQDPVSYVDWETITVGQLASHMAGISRGSSMPDLSKQSAFPFADLPPFPAPDTPPCISKSSCNRTEFFEYIVQQPPVVLSGTTPIYSNDAFRILGYIVESIAGKPFASVLNQRILEPLKLGKTSLLLSEDPSPRVLPADTNSHGWMQGGAEAAAISMLSTVTDLAVAGKSILAAALLSRAQTNRWLKPVAHTSNPANSVGYPWVIYSAGDYPDTPIIDVYTTLSTVGLYSSYIGLVPDFNVGFTILATDSNTSPDLNPHTGVIGDNLLPALTKIAAIQASTNFGGLYSSHKANSSITVSADSSPGLVIDTWISNGTDFRATLAALNGVEEVDALSIRLYPAHLISKRTPISRQAFRAVFQDKNEFADYGTPTCVTWLSVDSLKYGGASLDQLIFEVDTDGKALDVEIPALQITLEKQK</sequence>
<dbReference type="eggNOG" id="ENOG502SKZU">
    <property type="taxonomic scope" value="Eukaryota"/>
</dbReference>
<dbReference type="KEGG" id="abe:ARB_00556"/>
<dbReference type="InterPro" id="IPR058664">
    <property type="entry name" value="ARB_00930-like_C"/>
</dbReference>
<dbReference type="Pfam" id="PF26335">
    <property type="entry name" value="ARB_00930_C"/>
    <property type="match status" value="1"/>
</dbReference>
<reference evidence="4" key="1">
    <citation type="journal article" date="2011" name="Genome Biol.">
        <title>Comparative and functional genomics provide insights into the pathogenicity of dermatophytic fungi.</title>
        <authorList>
            <person name="Burmester A."/>
            <person name="Shelest E."/>
            <person name="Gloeckner G."/>
            <person name="Heddergott C."/>
            <person name="Schindler S."/>
            <person name="Staib P."/>
            <person name="Heidel A."/>
            <person name="Felder M."/>
            <person name="Petzold A."/>
            <person name="Szafranski K."/>
            <person name="Feuermann M."/>
            <person name="Pedruzzi I."/>
            <person name="Priebe S."/>
            <person name="Groth M."/>
            <person name="Winkler R."/>
            <person name="Li W."/>
            <person name="Kniemeyer O."/>
            <person name="Schroeckh V."/>
            <person name="Hertweck C."/>
            <person name="Hube B."/>
            <person name="White T.C."/>
            <person name="Platzer M."/>
            <person name="Guthke R."/>
            <person name="Heitman J."/>
            <person name="Woestemeyer J."/>
            <person name="Zipfel P.F."/>
            <person name="Monod M."/>
            <person name="Brakhage A.A."/>
        </authorList>
    </citation>
    <scope>NUCLEOTIDE SEQUENCE [LARGE SCALE GENOMIC DNA]</scope>
    <source>
        <strain evidence="4">ATCC MYA-4681 / CBS 112371</strain>
    </source>
</reference>
<dbReference type="Gene3D" id="3.40.710.10">
    <property type="entry name" value="DD-peptidase/beta-lactamase superfamily"/>
    <property type="match status" value="1"/>
</dbReference>
<name>D4AWJ1_ARTBC</name>
<dbReference type="RefSeq" id="XP_003013371.1">
    <property type="nucleotide sequence ID" value="XM_003013325.1"/>
</dbReference>
<keyword evidence="4" id="KW-1185">Reference proteome</keyword>
<dbReference type="PANTHER" id="PTHR22935:SF97">
    <property type="entry name" value="BETA-LACTAMASE-RELATED DOMAIN-CONTAINING PROTEIN"/>
    <property type="match status" value="1"/>
</dbReference>
<dbReference type="OMA" id="SWRDEMS"/>
<dbReference type="Proteomes" id="UP000008866">
    <property type="component" value="Unassembled WGS sequence"/>
</dbReference>
<dbReference type="Pfam" id="PF00144">
    <property type="entry name" value="Beta-lactamase"/>
    <property type="match status" value="1"/>
</dbReference>
<evidence type="ECO:0000313" key="3">
    <source>
        <dbReference type="EMBL" id="EFE32731.1"/>
    </source>
</evidence>
<feature type="domain" description="Beta-lactamase-related" evidence="1">
    <location>
        <begin position="613"/>
        <end position="922"/>
    </location>
</feature>
<dbReference type="InterPro" id="IPR051478">
    <property type="entry name" value="Beta-lactamase-like_AB/R"/>
</dbReference>
<organism evidence="3 4">
    <name type="scientific">Arthroderma benhamiae (strain ATCC MYA-4681 / CBS 112371)</name>
    <name type="common">Trichophyton mentagrophytes</name>
    <dbReference type="NCBI Taxonomy" id="663331"/>
    <lineage>
        <taxon>Eukaryota</taxon>
        <taxon>Fungi</taxon>
        <taxon>Dikarya</taxon>
        <taxon>Ascomycota</taxon>
        <taxon>Pezizomycotina</taxon>
        <taxon>Eurotiomycetes</taxon>
        <taxon>Eurotiomycetidae</taxon>
        <taxon>Onygenales</taxon>
        <taxon>Arthrodermataceae</taxon>
        <taxon>Trichophyton</taxon>
    </lineage>
</organism>